<comment type="subcellular location">
    <subcellularLocation>
        <location evidence="1">Vacuole membrane</location>
        <topology evidence="1">Multi-pass membrane protein</topology>
    </subcellularLocation>
</comment>
<dbReference type="GO" id="GO:0016237">
    <property type="term" value="P:microautophagy"/>
    <property type="evidence" value="ECO:0007669"/>
    <property type="project" value="TreeGrafter"/>
</dbReference>
<dbReference type="InterPro" id="IPR042267">
    <property type="entry name" value="VTC_sf"/>
</dbReference>
<feature type="compositionally biased region" description="Low complexity" evidence="6">
    <location>
        <begin position="283"/>
        <end position="295"/>
    </location>
</feature>
<dbReference type="GO" id="GO:0000329">
    <property type="term" value="C:fungal-type vacuole membrane"/>
    <property type="evidence" value="ECO:0007669"/>
    <property type="project" value="TreeGrafter"/>
</dbReference>
<dbReference type="CDD" id="cd14474">
    <property type="entry name" value="SPX_YDR089W"/>
    <property type="match status" value="1"/>
</dbReference>
<dbReference type="PANTHER" id="PTHR46140:SF1">
    <property type="entry name" value="VACUOLAR TRANSPORTER CHAPERONE COMPLEX SUBUNIT 4-RELATED"/>
    <property type="match status" value="1"/>
</dbReference>
<evidence type="ECO:0000256" key="2">
    <source>
        <dbReference type="ARBA" id="ARBA00022554"/>
    </source>
</evidence>
<dbReference type="OrthoDB" id="5588846at2759"/>
<evidence type="ECO:0000256" key="6">
    <source>
        <dbReference type="SAM" id="MobiDB-lite"/>
    </source>
</evidence>
<evidence type="ECO:0000313" key="9">
    <source>
        <dbReference type="EMBL" id="KAF2100937.1"/>
    </source>
</evidence>
<feature type="compositionally biased region" description="Low complexity" evidence="6">
    <location>
        <begin position="591"/>
        <end position="605"/>
    </location>
</feature>
<evidence type="ECO:0000256" key="3">
    <source>
        <dbReference type="ARBA" id="ARBA00022692"/>
    </source>
</evidence>
<protein>
    <recommendedName>
        <fullName evidence="8">SPX domain-containing protein</fullName>
    </recommendedName>
</protein>
<evidence type="ECO:0000256" key="7">
    <source>
        <dbReference type="SAM" id="Phobius"/>
    </source>
</evidence>
<proteinExistence type="predicted"/>
<keyword evidence="3 7" id="KW-0812">Transmembrane</keyword>
<evidence type="ECO:0000256" key="1">
    <source>
        <dbReference type="ARBA" id="ARBA00004128"/>
    </source>
</evidence>
<keyword evidence="10" id="KW-1185">Reference proteome</keyword>
<comment type="caution">
    <text evidence="9">The sequence shown here is derived from an EMBL/GenBank/DDBJ whole genome shotgun (WGS) entry which is preliminary data.</text>
</comment>
<dbReference type="GO" id="GO:0033254">
    <property type="term" value="C:vacuolar transporter chaperone complex"/>
    <property type="evidence" value="ECO:0007669"/>
    <property type="project" value="TreeGrafter"/>
</dbReference>
<evidence type="ECO:0000256" key="5">
    <source>
        <dbReference type="ARBA" id="ARBA00023136"/>
    </source>
</evidence>
<feature type="region of interest" description="Disordered" evidence="6">
    <location>
        <begin position="569"/>
        <end position="658"/>
    </location>
</feature>
<organism evidence="9 10">
    <name type="scientific">Rhizodiscina lignyota</name>
    <dbReference type="NCBI Taxonomy" id="1504668"/>
    <lineage>
        <taxon>Eukaryota</taxon>
        <taxon>Fungi</taxon>
        <taxon>Dikarya</taxon>
        <taxon>Ascomycota</taxon>
        <taxon>Pezizomycotina</taxon>
        <taxon>Dothideomycetes</taxon>
        <taxon>Pleosporomycetidae</taxon>
        <taxon>Aulographales</taxon>
        <taxon>Rhizodiscinaceae</taxon>
        <taxon>Rhizodiscina</taxon>
    </lineage>
</organism>
<accession>A0A9P4IM28</accession>
<dbReference type="GO" id="GO:0006799">
    <property type="term" value="P:polyphosphate biosynthetic process"/>
    <property type="evidence" value="ECO:0007669"/>
    <property type="project" value="UniProtKB-ARBA"/>
</dbReference>
<dbReference type="AlphaFoldDB" id="A0A9P4IM28"/>
<feature type="compositionally biased region" description="Polar residues" evidence="6">
    <location>
        <begin position="580"/>
        <end position="589"/>
    </location>
</feature>
<keyword evidence="5 7" id="KW-0472">Membrane</keyword>
<dbReference type="InterPro" id="IPR004331">
    <property type="entry name" value="SPX_dom"/>
</dbReference>
<keyword evidence="2" id="KW-0926">Vacuole</keyword>
<dbReference type="InterPro" id="IPR051572">
    <property type="entry name" value="VTC_Complex_Subunit"/>
</dbReference>
<dbReference type="Proteomes" id="UP000799772">
    <property type="component" value="Unassembled WGS sequence"/>
</dbReference>
<dbReference type="Gene3D" id="3.20.100.30">
    <property type="entry name" value="VTC, catalytic tunnel domain"/>
    <property type="match status" value="1"/>
</dbReference>
<feature type="transmembrane region" description="Helical" evidence="7">
    <location>
        <begin position="894"/>
        <end position="918"/>
    </location>
</feature>
<dbReference type="GO" id="GO:0007034">
    <property type="term" value="P:vacuolar transport"/>
    <property type="evidence" value="ECO:0007669"/>
    <property type="project" value="TreeGrafter"/>
</dbReference>
<dbReference type="EMBL" id="ML978124">
    <property type="protein sequence ID" value="KAF2100937.1"/>
    <property type="molecule type" value="Genomic_DNA"/>
</dbReference>
<feature type="region of interest" description="Disordered" evidence="6">
    <location>
        <begin position="719"/>
        <end position="767"/>
    </location>
</feature>
<feature type="domain" description="SPX" evidence="8">
    <location>
        <begin position="1"/>
        <end position="163"/>
    </location>
</feature>
<dbReference type="GO" id="GO:0042144">
    <property type="term" value="P:vacuole fusion, non-autophagic"/>
    <property type="evidence" value="ECO:0007669"/>
    <property type="project" value="TreeGrafter"/>
</dbReference>
<feature type="region of interest" description="Disordered" evidence="6">
    <location>
        <begin position="283"/>
        <end position="315"/>
    </location>
</feature>
<name>A0A9P4IM28_9PEZI</name>
<feature type="compositionally biased region" description="Basic residues" evidence="6">
    <location>
        <begin position="638"/>
        <end position="647"/>
    </location>
</feature>
<feature type="region of interest" description="Disordered" evidence="6">
    <location>
        <begin position="338"/>
        <end position="357"/>
    </location>
</feature>
<evidence type="ECO:0000256" key="4">
    <source>
        <dbReference type="ARBA" id="ARBA00022989"/>
    </source>
</evidence>
<sequence length="919" mass="102783">MKYGQTLKQRSILEWGHYNLDYDEVKHLIKEHTSPGKGKAVSIPGRGNVSERDFESLLFNVLRDQFVRIELFVKSKNGEIERRLDHLSRQIRVFRNQIHLEQSSNLPIRRLERYARIESDILRAGQEIRSLSRFVGAQRLGFLKLLKKYRKWTGSTKLPERFKSEVLDQSLVLSRHNLDALLDHWAEVLHAFRAPFEALTAKNNPLRRFSSVRPPGGRDASSTIIQQLQYASSNQSEVDFDTAFVTLPIGDAGQKAVYWIHPDQVVEITVLLLQYLRLLSPKGGPSGSSAPQSARGSRKSSVSKGTLSRHDSISSPDAEIDAGLCIIDDIDDFAQKQSSSTYNEIQHPASGSKAPVGRFRWTSKSDAVFVLKSVQQGAVDLPCGYRATRLKRKYLDDYLDTRQPFTKTRRASIPADDGNLEARQSSPEALNQARTWLEKNERVKPLATVASKRTRFTGLMNEHSHGQWAVLDQNIYMAPAAPAQLCGNEWTVHCRNEGTHFPYAVLQVRQEGVLAMDLIDLLDRNYLTERVRGFSLEAQAVWTSCKPTSMAPPSWLPLLERDIRKLPTKEAPQRPHSIVAFSQSDSVSAPSDLDGAGDLSSSTGGRPTYSSQTSWNPSTGAQAGESSSSTPIIAPKEKPKKKKRKLRLPPEIPKEAPIEQGYWNEYDFPDEEEDNSAYVLYVDPNAAVGYPGQETLEKIVHWIRNPFKHPDEERQLLLSPTETLDISPGSPGGDDEESSSDEASPTVKRRSYGTIVSIPSPPPGEEDTSFFTHLNPFAQTKKMKKVKLRRKSAHQHQHLDPFTAEIERQFLARESSKLRTCLTSLAASVAILVVVFVLAATGRRRQLGTVDEGIMFGVVTSLLFAMVGVGYMLSLSWDGWEGEDRGKHLTRKRIIRAAIGILFIAICVANGSLIAFMVA</sequence>
<feature type="compositionally biased region" description="Polar residues" evidence="6">
    <location>
        <begin position="608"/>
        <end position="630"/>
    </location>
</feature>
<feature type="transmembrane region" description="Helical" evidence="7">
    <location>
        <begin position="853"/>
        <end position="874"/>
    </location>
</feature>
<dbReference type="PROSITE" id="PS51382">
    <property type="entry name" value="SPX"/>
    <property type="match status" value="1"/>
</dbReference>
<dbReference type="PANTHER" id="PTHR46140">
    <property type="entry name" value="VACUOLAR TRANSPORTER CHAPERONE 1-RELATED"/>
    <property type="match status" value="1"/>
</dbReference>
<evidence type="ECO:0000313" key="10">
    <source>
        <dbReference type="Proteomes" id="UP000799772"/>
    </source>
</evidence>
<gene>
    <name evidence="9" type="ORF">NA57DRAFT_55009</name>
</gene>
<reference evidence="9" key="1">
    <citation type="journal article" date="2020" name="Stud. Mycol.">
        <title>101 Dothideomycetes genomes: a test case for predicting lifestyles and emergence of pathogens.</title>
        <authorList>
            <person name="Haridas S."/>
            <person name="Albert R."/>
            <person name="Binder M."/>
            <person name="Bloem J."/>
            <person name="Labutti K."/>
            <person name="Salamov A."/>
            <person name="Andreopoulos B."/>
            <person name="Baker S."/>
            <person name="Barry K."/>
            <person name="Bills G."/>
            <person name="Bluhm B."/>
            <person name="Cannon C."/>
            <person name="Castanera R."/>
            <person name="Culley D."/>
            <person name="Daum C."/>
            <person name="Ezra D."/>
            <person name="Gonzalez J."/>
            <person name="Henrissat B."/>
            <person name="Kuo A."/>
            <person name="Liang C."/>
            <person name="Lipzen A."/>
            <person name="Lutzoni F."/>
            <person name="Magnuson J."/>
            <person name="Mondo S."/>
            <person name="Nolan M."/>
            <person name="Ohm R."/>
            <person name="Pangilinan J."/>
            <person name="Park H.-J."/>
            <person name="Ramirez L."/>
            <person name="Alfaro M."/>
            <person name="Sun H."/>
            <person name="Tritt A."/>
            <person name="Yoshinaga Y."/>
            <person name="Zwiers L.-H."/>
            <person name="Turgeon B."/>
            <person name="Goodwin S."/>
            <person name="Spatafora J."/>
            <person name="Crous P."/>
            <person name="Grigoriev I."/>
        </authorList>
    </citation>
    <scope>NUCLEOTIDE SEQUENCE</scope>
    <source>
        <strain evidence="9">CBS 133067</strain>
    </source>
</reference>
<keyword evidence="4 7" id="KW-1133">Transmembrane helix</keyword>
<evidence type="ECO:0000259" key="8">
    <source>
        <dbReference type="PROSITE" id="PS51382"/>
    </source>
</evidence>
<feature type="transmembrane region" description="Helical" evidence="7">
    <location>
        <begin position="822"/>
        <end position="841"/>
    </location>
</feature>